<proteinExistence type="predicted"/>
<accession>A0ABS6H6I2</accession>
<evidence type="ECO:0000313" key="1">
    <source>
        <dbReference type="EMBL" id="MBU8543368.1"/>
    </source>
</evidence>
<dbReference type="RefSeq" id="WP_216873634.1">
    <property type="nucleotide sequence ID" value="NZ_JAERQM010000001.1"/>
</dbReference>
<keyword evidence="2" id="KW-1185">Reference proteome</keyword>
<protein>
    <submittedName>
        <fullName evidence="1">Uncharacterized protein</fullName>
    </submittedName>
</protein>
<reference evidence="1 2" key="1">
    <citation type="submission" date="2021-01" db="EMBL/GenBank/DDBJ databases">
        <title>Roseomonas sp. nov, a bacterium isolated from an oil production mixture in Yumen Oilfield.</title>
        <authorList>
            <person name="Wu D."/>
        </authorList>
    </citation>
    <scope>NUCLEOTIDE SEQUENCE [LARGE SCALE GENOMIC DNA]</scope>
    <source>
        <strain evidence="1 2">ROY-5-3</strain>
    </source>
</reference>
<dbReference type="Proteomes" id="UP000689967">
    <property type="component" value="Unassembled WGS sequence"/>
</dbReference>
<dbReference type="EMBL" id="JAERQM010000001">
    <property type="protein sequence ID" value="MBU8543368.1"/>
    <property type="molecule type" value="Genomic_DNA"/>
</dbReference>
<comment type="caution">
    <text evidence="1">The sequence shown here is derived from an EMBL/GenBank/DDBJ whole genome shotgun (WGS) entry which is preliminary data.</text>
</comment>
<gene>
    <name evidence="1" type="ORF">JJQ90_06600</name>
</gene>
<organism evidence="1 2">
    <name type="scientific">Falsiroseomonas oleicola</name>
    <dbReference type="NCBI Taxonomy" id="2801474"/>
    <lineage>
        <taxon>Bacteria</taxon>
        <taxon>Pseudomonadati</taxon>
        <taxon>Pseudomonadota</taxon>
        <taxon>Alphaproteobacteria</taxon>
        <taxon>Acetobacterales</taxon>
        <taxon>Roseomonadaceae</taxon>
        <taxon>Falsiroseomonas</taxon>
    </lineage>
</organism>
<sequence length="128" mass="14372">MADHGGPAPIAHLHGMGGHLLLYPDRIRLLRHGPWFTAMNLLAHLEREMETIILLRDLVAVHMVRSLLLVQFLRLTYPGCPVPSGHYLRDAFAENAFLFSLADNRPLLAMQRQITDVAAAARDHHARA</sequence>
<evidence type="ECO:0000313" key="2">
    <source>
        <dbReference type="Proteomes" id="UP000689967"/>
    </source>
</evidence>
<name>A0ABS6H6I2_9PROT</name>